<organism evidence="1 2">
    <name type="scientific">Bacillus paranthracis</name>
    <dbReference type="NCBI Taxonomy" id="2026186"/>
    <lineage>
        <taxon>Bacteria</taxon>
        <taxon>Bacillati</taxon>
        <taxon>Bacillota</taxon>
        <taxon>Bacilli</taxon>
        <taxon>Bacillales</taxon>
        <taxon>Bacillaceae</taxon>
        <taxon>Bacillus</taxon>
        <taxon>Bacillus cereus group</taxon>
    </lineage>
</organism>
<evidence type="ECO:0000313" key="1">
    <source>
        <dbReference type="EMBL" id="MDG0953661.1"/>
    </source>
</evidence>
<dbReference type="AlphaFoldDB" id="A0AAJ1K309"/>
<reference evidence="1" key="1">
    <citation type="submission" date="2023-03" db="EMBL/GenBank/DDBJ databases">
        <title>Genetic diversity of Bacillus cereus sensu lato isolates from Slovenia.</title>
        <authorList>
            <person name="Abdelli M."/>
        </authorList>
    </citation>
    <scope>NUCLEOTIDE SEQUENCE</scope>
    <source>
        <strain evidence="1">SIBC39</strain>
    </source>
</reference>
<gene>
    <name evidence="1" type="ORF">P6U19_13775</name>
</gene>
<dbReference type="EMBL" id="JARPRR010000009">
    <property type="protein sequence ID" value="MDG0953661.1"/>
    <property type="molecule type" value="Genomic_DNA"/>
</dbReference>
<comment type="caution">
    <text evidence="1">The sequence shown here is derived from an EMBL/GenBank/DDBJ whole genome shotgun (WGS) entry which is preliminary data.</text>
</comment>
<accession>A0AAJ1K309</accession>
<evidence type="ECO:0000313" key="2">
    <source>
        <dbReference type="Proteomes" id="UP001216801"/>
    </source>
</evidence>
<proteinExistence type="predicted"/>
<dbReference type="RefSeq" id="WP_176549017.1">
    <property type="nucleotide sequence ID" value="NZ_JARPRP010000048.1"/>
</dbReference>
<name>A0AAJ1K309_9BACI</name>
<dbReference type="Proteomes" id="UP001216801">
    <property type="component" value="Unassembled WGS sequence"/>
</dbReference>
<protein>
    <submittedName>
        <fullName evidence="1">Uncharacterized protein</fullName>
    </submittedName>
</protein>
<sequence>MGNLIKEKNDMIIIESKIEAALERKYKGDKEAMKKLEKIKKAMVSK</sequence>